<dbReference type="Pfam" id="PF04519">
    <property type="entry name" value="Bactofilin"/>
    <property type="match status" value="1"/>
</dbReference>
<evidence type="ECO:0000256" key="1">
    <source>
        <dbReference type="ARBA" id="ARBA00044755"/>
    </source>
</evidence>
<dbReference type="InterPro" id="IPR007607">
    <property type="entry name" value="BacA/B"/>
</dbReference>
<protein>
    <submittedName>
        <fullName evidence="3">Polymer-forming cytoskeletal protein</fullName>
    </submittedName>
</protein>
<feature type="region of interest" description="Disordered" evidence="2">
    <location>
        <begin position="111"/>
        <end position="141"/>
    </location>
</feature>
<gene>
    <name evidence="3" type="ORF">J8C05_08810</name>
</gene>
<evidence type="ECO:0000256" key="2">
    <source>
        <dbReference type="SAM" id="MobiDB-lite"/>
    </source>
</evidence>
<dbReference type="EMBL" id="CP072642">
    <property type="protein sequence ID" value="QUV93466.1"/>
    <property type="molecule type" value="Genomic_DNA"/>
</dbReference>
<evidence type="ECO:0000313" key="3">
    <source>
        <dbReference type="EMBL" id="QUV93466.1"/>
    </source>
</evidence>
<proteinExistence type="inferred from homology"/>
<dbReference type="PANTHER" id="PTHR35024:SF4">
    <property type="entry name" value="POLYMER-FORMING CYTOSKELETAL PROTEIN"/>
    <property type="match status" value="1"/>
</dbReference>
<keyword evidence="4" id="KW-1185">Reference proteome</keyword>
<organism evidence="3 4">
    <name type="scientific">Chloracidobacterium sp. N</name>
    <dbReference type="NCBI Taxonomy" id="2821540"/>
    <lineage>
        <taxon>Bacteria</taxon>
        <taxon>Pseudomonadati</taxon>
        <taxon>Acidobacteriota</taxon>
        <taxon>Terriglobia</taxon>
        <taxon>Terriglobales</taxon>
        <taxon>Acidobacteriaceae</taxon>
        <taxon>Chloracidobacterium</taxon>
        <taxon>Chloracidobacterium aggregatum</taxon>
    </lineage>
</organism>
<comment type="similarity">
    <text evidence="1">Belongs to the bactofilin family.</text>
</comment>
<reference evidence="3 4" key="1">
    <citation type="submission" date="2021-03" db="EMBL/GenBank/DDBJ databases">
        <title>Genomic and phenotypic characterization of Chloracidobacterium isolates provides evidence for multiple species.</title>
        <authorList>
            <person name="Saini M.K."/>
            <person name="Costas A.M.G."/>
            <person name="Tank M."/>
            <person name="Bryant D.A."/>
        </authorList>
    </citation>
    <scope>NUCLEOTIDE SEQUENCE [LARGE SCALE GENOMIC DNA]</scope>
    <source>
        <strain evidence="3 4">N</strain>
    </source>
</reference>
<accession>A0ABX8B2Y2</accession>
<dbReference type="RefSeq" id="WP_211421845.1">
    <property type="nucleotide sequence ID" value="NZ_CP072642.1"/>
</dbReference>
<dbReference type="Proteomes" id="UP000677668">
    <property type="component" value="Chromosome 1"/>
</dbReference>
<dbReference type="PANTHER" id="PTHR35024">
    <property type="entry name" value="HYPOTHETICAL CYTOSOLIC PROTEIN"/>
    <property type="match status" value="1"/>
</dbReference>
<sequence length="141" mass="14427">MAEKLTIVEEGSELTGTLKSTCGVTVSGKVSGELHAPALVVATTGAVHGTVKVEKLHSQGELSGRIDADTIELSGRINDQTTITARSLEVKSSSGEQPTALFGNCVIEVGVDPNEPALPTAPPAKEGKGKKGQPTPEPTGE</sequence>
<evidence type="ECO:0000313" key="4">
    <source>
        <dbReference type="Proteomes" id="UP000677668"/>
    </source>
</evidence>
<name>A0ABX8B2Y2_9BACT</name>